<reference evidence="6 7" key="1">
    <citation type="submission" date="2024-04" db="EMBL/GenBank/DDBJ databases">
        <title>draft genome sequnece of Paenibacillus filicis.</title>
        <authorList>
            <person name="Kim D.-U."/>
        </authorList>
    </citation>
    <scope>NUCLEOTIDE SEQUENCE [LARGE SCALE GENOMIC DNA]</scope>
    <source>
        <strain evidence="6 7">KACC14197</strain>
    </source>
</reference>
<evidence type="ECO:0000256" key="3">
    <source>
        <dbReference type="ARBA" id="ARBA00023163"/>
    </source>
</evidence>
<dbReference type="InterPro" id="IPR009057">
    <property type="entry name" value="Homeodomain-like_sf"/>
</dbReference>
<gene>
    <name evidence="6" type="ORF">WMW72_29530</name>
</gene>
<evidence type="ECO:0000256" key="2">
    <source>
        <dbReference type="ARBA" id="ARBA00023125"/>
    </source>
</evidence>
<feature type="domain" description="HTH tetR-type" evidence="5">
    <location>
        <begin position="6"/>
        <end position="66"/>
    </location>
</feature>
<sequence length="192" mass="21461">MARSKEFDESVVLHKAMLLFWEQGYEKTSLQDLVEHMGIHRRSLYDTFGDKHSLYLKALDRYGDLMSAALKSEASRGNSARQALRFIFDFMIEKGDDMPLGCLFVNSAIELAPTDEQIDGKTSQGFQGEEQLIADIIRRGQQSGEWGAHHDPELVAESLHNSLVGIRVLGRTSAGKEKLHRIADASLAALDK</sequence>
<feature type="DNA-binding region" description="H-T-H motif" evidence="4">
    <location>
        <begin position="29"/>
        <end position="48"/>
    </location>
</feature>
<dbReference type="PROSITE" id="PS50977">
    <property type="entry name" value="HTH_TETR_2"/>
    <property type="match status" value="1"/>
</dbReference>
<keyword evidence="7" id="KW-1185">Reference proteome</keyword>
<dbReference type="SUPFAM" id="SSF48498">
    <property type="entry name" value="Tetracyclin repressor-like, C-terminal domain"/>
    <property type="match status" value="1"/>
</dbReference>
<dbReference type="Pfam" id="PF16925">
    <property type="entry name" value="TetR_C_13"/>
    <property type="match status" value="1"/>
</dbReference>
<dbReference type="InterPro" id="IPR001647">
    <property type="entry name" value="HTH_TetR"/>
</dbReference>
<dbReference type="InterPro" id="IPR011075">
    <property type="entry name" value="TetR_C"/>
</dbReference>
<evidence type="ECO:0000313" key="7">
    <source>
        <dbReference type="Proteomes" id="UP001469365"/>
    </source>
</evidence>
<keyword evidence="3" id="KW-0804">Transcription</keyword>
<dbReference type="RefSeq" id="WP_341419174.1">
    <property type="nucleotide sequence ID" value="NZ_JBBPCC010000026.1"/>
</dbReference>
<dbReference type="InterPro" id="IPR036271">
    <property type="entry name" value="Tet_transcr_reg_TetR-rel_C_sf"/>
</dbReference>
<proteinExistence type="predicted"/>
<evidence type="ECO:0000259" key="5">
    <source>
        <dbReference type="PROSITE" id="PS50977"/>
    </source>
</evidence>
<dbReference type="SUPFAM" id="SSF46689">
    <property type="entry name" value="Homeodomain-like"/>
    <property type="match status" value="1"/>
</dbReference>
<dbReference type="Pfam" id="PF00440">
    <property type="entry name" value="TetR_N"/>
    <property type="match status" value="1"/>
</dbReference>
<dbReference type="PANTHER" id="PTHR47506:SF10">
    <property type="entry name" value="TRANSCRIPTIONAL REGULATORY PROTEIN"/>
    <property type="match status" value="1"/>
</dbReference>
<dbReference type="Proteomes" id="UP001469365">
    <property type="component" value="Unassembled WGS sequence"/>
</dbReference>
<evidence type="ECO:0000313" key="6">
    <source>
        <dbReference type="EMBL" id="MEK8132045.1"/>
    </source>
</evidence>
<protein>
    <submittedName>
        <fullName evidence="6">TetR/AcrR family transcriptional regulator</fullName>
    </submittedName>
</protein>
<dbReference type="EMBL" id="JBBPCC010000026">
    <property type="protein sequence ID" value="MEK8132045.1"/>
    <property type="molecule type" value="Genomic_DNA"/>
</dbReference>
<keyword evidence="1" id="KW-0805">Transcription regulation</keyword>
<organism evidence="6 7">
    <name type="scientific">Paenibacillus filicis</name>
    <dbReference type="NCBI Taxonomy" id="669464"/>
    <lineage>
        <taxon>Bacteria</taxon>
        <taxon>Bacillati</taxon>
        <taxon>Bacillota</taxon>
        <taxon>Bacilli</taxon>
        <taxon>Bacillales</taxon>
        <taxon>Paenibacillaceae</taxon>
        <taxon>Paenibacillus</taxon>
    </lineage>
</organism>
<accession>A0ABU9DVE0</accession>
<dbReference type="Gene3D" id="1.10.10.60">
    <property type="entry name" value="Homeodomain-like"/>
    <property type="match status" value="1"/>
</dbReference>
<keyword evidence="2 4" id="KW-0238">DNA-binding</keyword>
<evidence type="ECO:0000256" key="1">
    <source>
        <dbReference type="ARBA" id="ARBA00023015"/>
    </source>
</evidence>
<evidence type="ECO:0000256" key="4">
    <source>
        <dbReference type="PROSITE-ProRule" id="PRU00335"/>
    </source>
</evidence>
<name>A0ABU9DVE0_9BACL</name>
<dbReference type="Gene3D" id="1.10.357.10">
    <property type="entry name" value="Tetracycline Repressor, domain 2"/>
    <property type="match status" value="1"/>
</dbReference>
<dbReference type="PANTHER" id="PTHR47506">
    <property type="entry name" value="TRANSCRIPTIONAL REGULATORY PROTEIN"/>
    <property type="match status" value="1"/>
</dbReference>
<comment type="caution">
    <text evidence="6">The sequence shown here is derived from an EMBL/GenBank/DDBJ whole genome shotgun (WGS) entry which is preliminary data.</text>
</comment>